<dbReference type="PANTHER" id="PTHR46558">
    <property type="entry name" value="TRACRIPTIONAL REGULATORY PROTEIN-RELATED-RELATED"/>
    <property type="match status" value="1"/>
</dbReference>
<sequence>MELKDKVKKYRKENGLTQKQLSELLGVSRTNVAEIENGRIKGTVKFITKMAEISNTPIAYWSGEEIENNYKTYEALDVLIEAMLDTEMIKNDGKINEAAQKLIIAVLEKEVKYKIQKRKEEQD</sequence>
<evidence type="ECO:0000259" key="2">
    <source>
        <dbReference type="PROSITE" id="PS50943"/>
    </source>
</evidence>
<evidence type="ECO:0000313" key="3">
    <source>
        <dbReference type="EMBL" id="MCD3195746.1"/>
    </source>
</evidence>
<dbReference type="SUPFAM" id="SSF47413">
    <property type="entry name" value="lambda repressor-like DNA-binding domains"/>
    <property type="match status" value="1"/>
</dbReference>
<evidence type="ECO:0000256" key="1">
    <source>
        <dbReference type="ARBA" id="ARBA00023125"/>
    </source>
</evidence>
<gene>
    <name evidence="3" type="ORF">G8S53_10705</name>
</gene>
<dbReference type="Pfam" id="PF01381">
    <property type="entry name" value="HTH_3"/>
    <property type="match status" value="1"/>
</dbReference>
<name>A0A9Q3Z062_CLOBO</name>
<dbReference type="CDD" id="cd00093">
    <property type="entry name" value="HTH_XRE"/>
    <property type="match status" value="1"/>
</dbReference>
<dbReference type="PANTHER" id="PTHR46558:SF11">
    <property type="entry name" value="HTH-TYPE TRANSCRIPTIONAL REGULATOR XRE"/>
    <property type="match status" value="1"/>
</dbReference>
<proteinExistence type="predicted"/>
<dbReference type="Proteomes" id="UP000813637">
    <property type="component" value="Unassembled WGS sequence"/>
</dbReference>
<organism evidence="3 4">
    <name type="scientific">Clostridium botulinum C</name>
    <dbReference type="NCBI Taxonomy" id="36828"/>
    <lineage>
        <taxon>Bacteria</taxon>
        <taxon>Bacillati</taxon>
        <taxon>Bacillota</taxon>
        <taxon>Clostridia</taxon>
        <taxon>Eubacteriales</taxon>
        <taxon>Clostridiaceae</taxon>
        <taxon>Clostridium</taxon>
    </lineage>
</organism>
<evidence type="ECO:0000313" key="4">
    <source>
        <dbReference type="Proteomes" id="UP000813637"/>
    </source>
</evidence>
<dbReference type="RefSeq" id="WP_003384318.1">
    <property type="nucleotide sequence ID" value="NZ_JAAMYB010000015.1"/>
</dbReference>
<dbReference type="EMBL" id="JAAMYB010000015">
    <property type="protein sequence ID" value="MCD3195746.1"/>
    <property type="molecule type" value="Genomic_DNA"/>
</dbReference>
<dbReference type="Gene3D" id="1.10.260.40">
    <property type="entry name" value="lambda repressor-like DNA-binding domains"/>
    <property type="match status" value="1"/>
</dbReference>
<dbReference type="InterPro" id="IPR001387">
    <property type="entry name" value="Cro/C1-type_HTH"/>
</dbReference>
<dbReference type="InterPro" id="IPR010982">
    <property type="entry name" value="Lambda_DNA-bd_dom_sf"/>
</dbReference>
<comment type="caution">
    <text evidence="3">The sequence shown here is derived from an EMBL/GenBank/DDBJ whole genome shotgun (WGS) entry which is preliminary data.</text>
</comment>
<feature type="domain" description="HTH cro/C1-type" evidence="2">
    <location>
        <begin position="7"/>
        <end position="61"/>
    </location>
</feature>
<keyword evidence="1" id="KW-0238">DNA-binding</keyword>
<dbReference type="GO" id="GO:0003677">
    <property type="term" value="F:DNA binding"/>
    <property type="evidence" value="ECO:0007669"/>
    <property type="project" value="UniProtKB-KW"/>
</dbReference>
<accession>A0A9Q3Z062</accession>
<dbReference type="PROSITE" id="PS50943">
    <property type="entry name" value="HTH_CROC1"/>
    <property type="match status" value="1"/>
</dbReference>
<reference evidence="3" key="1">
    <citation type="submission" date="2020-02" db="EMBL/GenBank/DDBJ databases">
        <authorList>
            <person name="Fillo S."/>
            <person name="Giordani F."/>
            <person name="Tonon E."/>
            <person name="Drigo I."/>
            <person name="Anselmo A."/>
            <person name="Fortunato A."/>
            <person name="Bano L."/>
            <person name="Lista F."/>
        </authorList>
    </citation>
    <scope>NUCLEOTIDE SEQUENCE</scope>
    <source>
        <strain evidence="3">IZSVe-TV_9877_3_12</strain>
    </source>
</reference>
<dbReference type="AlphaFoldDB" id="A0A9Q3Z062"/>
<dbReference type="SMART" id="SM00530">
    <property type="entry name" value="HTH_XRE"/>
    <property type="match status" value="1"/>
</dbReference>
<reference evidence="3" key="2">
    <citation type="journal article" date="2021" name="Microorganisms">
        <title>Extensive Genome Exploration of Clostridium botulinum Group III Field Strains.</title>
        <authorList>
            <person name="Fillo S."/>
            <person name="Giordani F."/>
            <person name="Tonon E."/>
            <person name="Drigo I."/>
            <person name="Anselmo A."/>
            <person name="Fortunato A."/>
            <person name="Lista F."/>
            <person name="Bano L."/>
        </authorList>
    </citation>
    <scope>NUCLEOTIDE SEQUENCE</scope>
    <source>
        <strain evidence="3">IZSVe-TV_9877_3_12</strain>
    </source>
</reference>
<protein>
    <submittedName>
        <fullName evidence="3">Helix-turn-helix transcriptional regulator</fullName>
    </submittedName>
</protein>